<keyword evidence="4 9" id="KW-1133">Transmembrane helix</keyword>
<evidence type="ECO:0000256" key="7">
    <source>
        <dbReference type="PROSITE-ProRule" id="PRU01094"/>
    </source>
</evidence>
<evidence type="ECO:0000256" key="1">
    <source>
        <dbReference type="ARBA" id="ARBA00004434"/>
    </source>
</evidence>
<evidence type="ECO:0000256" key="6">
    <source>
        <dbReference type="ARBA" id="ARBA00023136"/>
    </source>
</evidence>
<keyword evidence="12" id="KW-1185">Reference proteome</keyword>
<sequence>MSSGFLGCSRRVEGVKSRSHTSTATRFYATTTTSSSSKALASKHDKVNASPTTLPAPLDVPDREKGQSRFSYVLKAGKAYLGFYKTGIKNIYFNYKVAQELRAKLEKTRTPQLPPSPTTENGKRGKRGGGGGGGGGGGVENAYTEFILTRAEFQFLRRVRYDLTRVPIFALLFAIVGEWLPLIVILFTPIVPYTCRIPRQIEKTRRTLEERRRKSFRGVIDGYVPTPLRRGTEGDWVRGLEECEKGQLMHISRSLGLHSALWDYSRGLFPGSGILRYRLGRYLKYLERDDALLVRDGGVRKLNWEELLLACEQRGIDVLGRREEGLREVLERWLEARGKGGVFGLLLSR</sequence>
<feature type="transmembrane region" description="Helical" evidence="9">
    <location>
        <begin position="166"/>
        <end position="191"/>
    </location>
</feature>
<keyword evidence="3" id="KW-0999">Mitochondrion inner membrane</keyword>
<dbReference type="GO" id="GO:0043022">
    <property type="term" value="F:ribosome binding"/>
    <property type="evidence" value="ECO:0007669"/>
    <property type="project" value="InterPro"/>
</dbReference>
<dbReference type="AlphaFoldDB" id="A0A517L7C4"/>
<keyword evidence="6 9" id="KW-0472">Membrane</keyword>
<dbReference type="EMBL" id="CP042190">
    <property type="protein sequence ID" value="QDS71525.1"/>
    <property type="molecule type" value="Genomic_DNA"/>
</dbReference>
<dbReference type="PANTHER" id="PTHR14009:SF6">
    <property type="entry name" value="LETM1 RBD DOMAIN-CONTAINING PROTEIN"/>
    <property type="match status" value="1"/>
</dbReference>
<dbReference type="InterPro" id="IPR033122">
    <property type="entry name" value="LETM1-like_RBD"/>
</dbReference>
<evidence type="ECO:0000259" key="10">
    <source>
        <dbReference type="PROSITE" id="PS51758"/>
    </source>
</evidence>
<dbReference type="GO" id="GO:0005743">
    <property type="term" value="C:mitochondrial inner membrane"/>
    <property type="evidence" value="ECO:0007669"/>
    <property type="project" value="UniProtKB-SubCell"/>
</dbReference>
<dbReference type="OrthoDB" id="73691at2759"/>
<organism evidence="11 12">
    <name type="scientific">Venturia effusa</name>
    <dbReference type="NCBI Taxonomy" id="50376"/>
    <lineage>
        <taxon>Eukaryota</taxon>
        <taxon>Fungi</taxon>
        <taxon>Dikarya</taxon>
        <taxon>Ascomycota</taxon>
        <taxon>Pezizomycotina</taxon>
        <taxon>Dothideomycetes</taxon>
        <taxon>Pleosporomycetidae</taxon>
        <taxon>Venturiales</taxon>
        <taxon>Venturiaceae</taxon>
        <taxon>Venturia</taxon>
    </lineage>
</organism>
<evidence type="ECO:0000256" key="3">
    <source>
        <dbReference type="ARBA" id="ARBA00022792"/>
    </source>
</evidence>
<reference evidence="11 12" key="1">
    <citation type="submission" date="2019-07" db="EMBL/GenBank/DDBJ databases">
        <title>Finished genome of Venturia effusa.</title>
        <authorList>
            <person name="Young C.A."/>
            <person name="Cox M.P."/>
            <person name="Ganley A.R.D."/>
            <person name="David W.J."/>
        </authorList>
    </citation>
    <scope>NUCLEOTIDE SEQUENCE [LARGE SCALE GENOMIC DNA]</scope>
    <source>
        <strain evidence="12">albino</strain>
    </source>
</reference>
<name>A0A517L7C4_9PEZI</name>
<comment type="subcellular location">
    <subcellularLocation>
        <location evidence="1">Mitochondrion inner membrane</location>
        <topology evidence="1">Single-pass membrane protein</topology>
    </subcellularLocation>
</comment>
<evidence type="ECO:0000313" key="12">
    <source>
        <dbReference type="Proteomes" id="UP000316270"/>
    </source>
</evidence>
<dbReference type="PROSITE" id="PS51758">
    <property type="entry name" value="LETM1_RBD"/>
    <property type="match status" value="1"/>
</dbReference>
<evidence type="ECO:0000256" key="5">
    <source>
        <dbReference type="ARBA" id="ARBA00023128"/>
    </source>
</evidence>
<evidence type="ECO:0000256" key="4">
    <source>
        <dbReference type="ARBA" id="ARBA00022989"/>
    </source>
</evidence>
<evidence type="ECO:0000313" key="11">
    <source>
        <dbReference type="EMBL" id="QDS71525.1"/>
    </source>
</evidence>
<protein>
    <recommendedName>
        <fullName evidence="10">Letm1 RBD domain-containing protein</fullName>
    </recommendedName>
</protein>
<dbReference type="GO" id="GO:0030003">
    <property type="term" value="P:intracellular monoatomic cation homeostasis"/>
    <property type="evidence" value="ECO:0007669"/>
    <property type="project" value="TreeGrafter"/>
</dbReference>
<evidence type="ECO:0000256" key="9">
    <source>
        <dbReference type="SAM" id="Phobius"/>
    </source>
</evidence>
<feature type="domain" description="Letm1 RBD" evidence="10">
    <location>
        <begin position="181"/>
        <end position="349"/>
    </location>
</feature>
<dbReference type="Proteomes" id="UP000316270">
    <property type="component" value="Chromosome 6"/>
</dbReference>
<dbReference type="InterPro" id="IPR044202">
    <property type="entry name" value="LETM1/MDM38-like"/>
</dbReference>
<evidence type="ECO:0000256" key="2">
    <source>
        <dbReference type="ARBA" id="ARBA00022692"/>
    </source>
</evidence>
<keyword evidence="2 9" id="KW-0812">Transmembrane</keyword>
<evidence type="ECO:0000256" key="8">
    <source>
        <dbReference type="SAM" id="MobiDB-lite"/>
    </source>
</evidence>
<dbReference type="PANTHER" id="PTHR14009">
    <property type="entry name" value="LEUCINE ZIPPER-EF-HAND CONTAINING TRANSMEMBRANE PROTEIN"/>
    <property type="match status" value="1"/>
</dbReference>
<feature type="region of interest" description="Disordered" evidence="8">
    <location>
        <begin position="33"/>
        <end position="64"/>
    </location>
</feature>
<feature type="compositionally biased region" description="Gly residues" evidence="8">
    <location>
        <begin position="128"/>
        <end position="137"/>
    </location>
</feature>
<feature type="region of interest" description="Disordered" evidence="8">
    <location>
        <begin position="107"/>
        <end position="137"/>
    </location>
</feature>
<proteinExistence type="predicted"/>
<dbReference type="STRING" id="50376.A0A517L7C4"/>
<keyword evidence="5 7" id="KW-0496">Mitochondrion</keyword>
<dbReference type="Pfam" id="PF07766">
    <property type="entry name" value="LETM1_RBD"/>
    <property type="match status" value="1"/>
</dbReference>
<accession>A0A517L7C4</accession>
<gene>
    <name evidence="11" type="ORF">FKW77_005113</name>
</gene>